<proteinExistence type="predicted"/>
<dbReference type="SUPFAM" id="SSF51197">
    <property type="entry name" value="Clavaminate synthase-like"/>
    <property type="match status" value="1"/>
</dbReference>
<name>A0A1G1Z531_9BACT</name>
<evidence type="ECO:0000313" key="1">
    <source>
        <dbReference type="EMBL" id="OGY59715.1"/>
    </source>
</evidence>
<evidence type="ECO:0008006" key="3">
    <source>
        <dbReference type="Google" id="ProtNLM"/>
    </source>
</evidence>
<dbReference type="Proteomes" id="UP000178744">
    <property type="component" value="Unassembled WGS sequence"/>
</dbReference>
<sequence length="267" mass="30410">MKNLSFDQILNEVKQKNYAVLPFGMSKADLDGAAADFMEFLKIPQETKDKFYFKLDPKNHGSNIGYVRKSKAVGDGDNKEYFHYNLYAEDLLVKIPESDSIPAVKKFFDSARKIYALAENALGETMKEFDNKYPGIYGKFFRKDTHPFFYLRFLKYDIAGKGNFLARAHYDRGQCTLALAESAPGLRIGRNDATLKEVDRVDGTILFMPALGFSDITSTDFTPAWHDVVQSSNDLYNRDVARWAIVFFADTRVDNYMTMDEAHTAKG</sequence>
<accession>A0A1G1Z531</accession>
<comment type="caution">
    <text evidence="1">The sequence shown here is derived from an EMBL/GenBank/DDBJ whole genome shotgun (WGS) entry which is preliminary data.</text>
</comment>
<organism evidence="1 2">
    <name type="scientific">Candidatus Colwellbacteria bacterium RIFCSPLOWO2_01_FULL_48_10</name>
    <dbReference type="NCBI Taxonomy" id="1797690"/>
    <lineage>
        <taxon>Bacteria</taxon>
        <taxon>Candidatus Colwelliibacteriota</taxon>
    </lineage>
</organism>
<dbReference type="AlphaFoldDB" id="A0A1G1Z531"/>
<evidence type="ECO:0000313" key="2">
    <source>
        <dbReference type="Proteomes" id="UP000178744"/>
    </source>
</evidence>
<protein>
    <recommendedName>
        <fullName evidence="3">Fe2OG dioxygenase domain-containing protein</fullName>
    </recommendedName>
</protein>
<dbReference type="EMBL" id="MHIY01000020">
    <property type="protein sequence ID" value="OGY59715.1"/>
    <property type="molecule type" value="Genomic_DNA"/>
</dbReference>
<dbReference type="InterPro" id="IPR027443">
    <property type="entry name" value="IPNS-like_sf"/>
</dbReference>
<gene>
    <name evidence="1" type="ORF">A3B23_00760</name>
</gene>
<reference evidence="1 2" key="1">
    <citation type="journal article" date="2016" name="Nat. Commun.">
        <title>Thousands of microbial genomes shed light on interconnected biogeochemical processes in an aquifer system.</title>
        <authorList>
            <person name="Anantharaman K."/>
            <person name="Brown C.T."/>
            <person name="Hug L.A."/>
            <person name="Sharon I."/>
            <person name="Castelle C.J."/>
            <person name="Probst A.J."/>
            <person name="Thomas B.C."/>
            <person name="Singh A."/>
            <person name="Wilkins M.J."/>
            <person name="Karaoz U."/>
            <person name="Brodie E.L."/>
            <person name="Williams K.H."/>
            <person name="Hubbard S.S."/>
            <person name="Banfield J.F."/>
        </authorList>
    </citation>
    <scope>NUCLEOTIDE SEQUENCE [LARGE SCALE GENOMIC DNA]</scope>
</reference>
<dbReference type="Gene3D" id="2.60.120.330">
    <property type="entry name" value="B-lactam Antibiotic, Isopenicillin N Synthase, Chain"/>
    <property type="match status" value="1"/>
</dbReference>